<reference evidence="2" key="1">
    <citation type="submission" date="2020-02" db="EMBL/GenBank/DDBJ databases">
        <authorList>
            <person name="Palmer J.M."/>
        </authorList>
    </citation>
    <scope>NUCLEOTIDE SEQUENCE</scope>
    <source>
        <strain evidence="2">EPUS1.4</strain>
        <tissue evidence="2">Thallus</tissue>
    </source>
</reference>
<evidence type="ECO:0000313" key="2">
    <source>
        <dbReference type="EMBL" id="KAF7507032.1"/>
    </source>
</evidence>
<gene>
    <name evidence="2" type="ORF">GJ744_010960</name>
</gene>
<dbReference type="AlphaFoldDB" id="A0A8H7AFP9"/>
<feature type="region of interest" description="Disordered" evidence="1">
    <location>
        <begin position="1"/>
        <end position="57"/>
    </location>
</feature>
<organism evidence="2 3">
    <name type="scientific">Endocarpon pusillum</name>
    <dbReference type="NCBI Taxonomy" id="364733"/>
    <lineage>
        <taxon>Eukaryota</taxon>
        <taxon>Fungi</taxon>
        <taxon>Dikarya</taxon>
        <taxon>Ascomycota</taxon>
        <taxon>Pezizomycotina</taxon>
        <taxon>Eurotiomycetes</taxon>
        <taxon>Chaetothyriomycetidae</taxon>
        <taxon>Verrucariales</taxon>
        <taxon>Verrucariaceae</taxon>
        <taxon>Endocarpon</taxon>
    </lineage>
</organism>
<evidence type="ECO:0000256" key="1">
    <source>
        <dbReference type="SAM" id="MobiDB-lite"/>
    </source>
</evidence>
<sequence>MQLASDVQKAHTNRDNTNADGLSSESAKTDSRPEPDEDPQQASHIDRNPPTSTDINDLIDSYAGVEEGDLYQAKDAEFRSAPRID</sequence>
<dbReference type="Proteomes" id="UP000606974">
    <property type="component" value="Unassembled WGS sequence"/>
</dbReference>
<comment type="caution">
    <text evidence="2">The sequence shown here is derived from an EMBL/GenBank/DDBJ whole genome shotgun (WGS) entry which is preliminary data.</text>
</comment>
<protein>
    <submittedName>
        <fullName evidence="2">Uncharacterized protein</fullName>
    </submittedName>
</protein>
<name>A0A8H7AFP9_9EURO</name>
<evidence type="ECO:0000313" key="3">
    <source>
        <dbReference type="Proteomes" id="UP000606974"/>
    </source>
</evidence>
<proteinExistence type="predicted"/>
<accession>A0A8H7AFP9</accession>
<dbReference type="EMBL" id="JAACFV010000075">
    <property type="protein sequence ID" value="KAF7507032.1"/>
    <property type="molecule type" value="Genomic_DNA"/>
</dbReference>
<feature type="compositionally biased region" description="Polar residues" evidence="1">
    <location>
        <begin position="15"/>
        <end position="26"/>
    </location>
</feature>
<keyword evidence="3" id="KW-1185">Reference proteome</keyword>